<gene>
    <name evidence="1" type="ORF">AVEN_101297_1</name>
</gene>
<sequence length="115" mass="12790">MTEFKPDYPLVDHWGGKLLPESFGLGKVERLPVYVSGNGTEKLLGVPKFSGGGTGQNIAKSVFTLLKQWSVEEKIQALSFDTTSVNTDHLQGAHINLRHIGHKLLWLACRHHIMN</sequence>
<keyword evidence="2" id="KW-1185">Reference proteome</keyword>
<evidence type="ECO:0000313" key="1">
    <source>
        <dbReference type="EMBL" id="GBM31684.1"/>
    </source>
</evidence>
<organism evidence="1 2">
    <name type="scientific">Araneus ventricosus</name>
    <name type="common">Orbweaver spider</name>
    <name type="synonym">Epeira ventricosa</name>
    <dbReference type="NCBI Taxonomy" id="182803"/>
    <lineage>
        <taxon>Eukaryota</taxon>
        <taxon>Metazoa</taxon>
        <taxon>Ecdysozoa</taxon>
        <taxon>Arthropoda</taxon>
        <taxon>Chelicerata</taxon>
        <taxon>Arachnida</taxon>
        <taxon>Araneae</taxon>
        <taxon>Araneomorphae</taxon>
        <taxon>Entelegynae</taxon>
        <taxon>Araneoidea</taxon>
        <taxon>Araneidae</taxon>
        <taxon>Araneus</taxon>
    </lineage>
</organism>
<dbReference type="OrthoDB" id="10058715at2759"/>
<accession>A0A4Y2EUU2</accession>
<name>A0A4Y2EUU2_ARAVE</name>
<proteinExistence type="predicted"/>
<dbReference type="EMBL" id="BGPR01000690">
    <property type="protein sequence ID" value="GBM31684.1"/>
    <property type="molecule type" value="Genomic_DNA"/>
</dbReference>
<reference evidence="1 2" key="1">
    <citation type="journal article" date="2019" name="Sci. Rep.">
        <title>Orb-weaving spider Araneus ventricosus genome elucidates the spidroin gene catalogue.</title>
        <authorList>
            <person name="Kono N."/>
            <person name="Nakamura H."/>
            <person name="Ohtoshi R."/>
            <person name="Moran D.A.P."/>
            <person name="Shinohara A."/>
            <person name="Yoshida Y."/>
            <person name="Fujiwara M."/>
            <person name="Mori M."/>
            <person name="Tomita M."/>
            <person name="Arakawa K."/>
        </authorList>
    </citation>
    <scope>NUCLEOTIDE SEQUENCE [LARGE SCALE GENOMIC DNA]</scope>
</reference>
<dbReference type="Proteomes" id="UP000499080">
    <property type="component" value="Unassembled WGS sequence"/>
</dbReference>
<protein>
    <submittedName>
        <fullName evidence="1">Uncharacterized protein</fullName>
    </submittedName>
</protein>
<evidence type="ECO:0000313" key="2">
    <source>
        <dbReference type="Proteomes" id="UP000499080"/>
    </source>
</evidence>
<comment type="caution">
    <text evidence="1">The sequence shown here is derived from an EMBL/GenBank/DDBJ whole genome shotgun (WGS) entry which is preliminary data.</text>
</comment>
<dbReference type="AlphaFoldDB" id="A0A4Y2EUU2"/>